<proteinExistence type="predicted"/>
<dbReference type="Proteomes" id="UP000265768">
    <property type="component" value="Unassembled WGS sequence"/>
</dbReference>
<gene>
    <name evidence="2" type="ORF">D5H75_20365</name>
</gene>
<dbReference type="AlphaFoldDB" id="A0A3A4BJH3"/>
<feature type="transmembrane region" description="Helical" evidence="1">
    <location>
        <begin position="20"/>
        <end position="47"/>
    </location>
</feature>
<organism evidence="2 3">
    <name type="scientific">Bailinhaonella thermotolerans</name>
    <dbReference type="NCBI Taxonomy" id="1070861"/>
    <lineage>
        <taxon>Bacteria</taxon>
        <taxon>Bacillati</taxon>
        <taxon>Actinomycetota</taxon>
        <taxon>Actinomycetes</taxon>
        <taxon>Streptosporangiales</taxon>
        <taxon>Streptosporangiaceae</taxon>
        <taxon>Bailinhaonella</taxon>
    </lineage>
</organism>
<dbReference type="OrthoDB" id="3362695at2"/>
<comment type="caution">
    <text evidence="2">The sequence shown here is derived from an EMBL/GenBank/DDBJ whole genome shotgun (WGS) entry which is preliminary data.</text>
</comment>
<keyword evidence="1" id="KW-0472">Membrane</keyword>
<name>A0A3A4BJH3_9ACTN</name>
<accession>A0A3A4BJH3</accession>
<reference evidence="2 3" key="1">
    <citation type="submission" date="2018-09" db="EMBL/GenBank/DDBJ databases">
        <title>YIM 75507 draft genome.</title>
        <authorList>
            <person name="Tang S."/>
            <person name="Feng Y."/>
        </authorList>
    </citation>
    <scope>NUCLEOTIDE SEQUENCE [LARGE SCALE GENOMIC DNA]</scope>
    <source>
        <strain evidence="2 3">YIM 75507</strain>
    </source>
</reference>
<protein>
    <submittedName>
        <fullName evidence="2">Uncharacterized protein</fullName>
    </submittedName>
</protein>
<dbReference type="EMBL" id="QZEY01000007">
    <property type="protein sequence ID" value="RJL31392.1"/>
    <property type="molecule type" value="Genomic_DNA"/>
</dbReference>
<sequence length="173" mass="18642">MSGAYEEHYRFTRPAVVTLALVAALFLLVTFAVTLALGIAVLLLLAIPGAPLLVAMATRRVALRVDATGVTLGSSTLRPRTAAVPWPEIHAIVLWQNELPVGPRFSRIGLWRADGLPPLPKPRGVRVATRLAPDVPADIVNASRPVSGWRLDRHRLEVAVATFAPEVPVIESD</sequence>
<keyword evidence="1" id="KW-0812">Transmembrane</keyword>
<dbReference type="RefSeq" id="WP_119928077.1">
    <property type="nucleotide sequence ID" value="NZ_QZEY01000007.1"/>
</dbReference>
<evidence type="ECO:0000313" key="3">
    <source>
        <dbReference type="Proteomes" id="UP000265768"/>
    </source>
</evidence>
<keyword evidence="1" id="KW-1133">Transmembrane helix</keyword>
<evidence type="ECO:0000313" key="2">
    <source>
        <dbReference type="EMBL" id="RJL31392.1"/>
    </source>
</evidence>
<evidence type="ECO:0000256" key="1">
    <source>
        <dbReference type="SAM" id="Phobius"/>
    </source>
</evidence>
<keyword evidence="3" id="KW-1185">Reference proteome</keyword>